<dbReference type="Gene3D" id="6.10.250.370">
    <property type="match status" value="1"/>
</dbReference>
<evidence type="ECO:0000313" key="12">
    <source>
        <dbReference type="Proteomes" id="UP000031036"/>
    </source>
</evidence>
<dbReference type="OrthoDB" id="306304at2759"/>
<dbReference type="EMBL" id="JPKZ01000628">
    <property type="protein sequence ID" value="KHN86380.1"/>
    <property type="molecule type" value="Genomic_DNA"/>
</dbReference>
<accession>A0A0B2VZI4</accession>
<evidence type="ECO:0000256" key="8">
    <source>
        <dbReference type="SAM" id="Coils"/>
    </source>
</evidence>
<comment type="subcellular location">
    <subcellularLocation>
        <location evidence="1">Endosome</location>
    </subcellularLocation>
</comment>
<sequence>MSNASQVVAVLKRTKAKYVESAKTDIITALNFFHDLSPDAENFTFPDGTRNLTFRLKGTIPVLYKGTTYNIPVALYLWDTHPYYAPICYVCPTPNMMVKESKTVDKQGRIYLPYLTDWRHPGYDLIGLLQVMALTFRESCPVFAKPSNSTQRLASAGGSSTPQSQPAYTPYPTSVSAGMPPYPMSSPQTGQYPVYQPPYPNAFPGIPVAHPQPPHTSPVTAAVGTIQPEHLKASILSAVEDKIKQRLREKLGTVHAELASIRQTHSELRAGQQKLKNICDELASEQKQMEESLLIYQEKKAELTSILSSHTEDMSVDIDSLIDACTPLHKQLLRCYVHDCAIDDTIYFLGQALKQGRMTLPNYLKEVRQLSRKQFIYRATLQKCRLKAKLPS</sequence>
<evidence type="ECO:0000256" key="5">
    <source>
        <dbReference type="ARBA" id="ARBA00022927"/>
    </source>
</evidence>
<dbReference type="InterPro" id="IPR037202">
    <property type="entry name" value="ESCRT_assembly_dom"/>
</dbReference>
<feature type="domain" description="UEV" evidence="10">
    <location>
        <begin position="3"/>
        <end position="146"/>
    </location>
</feature>
<dbReference type="GO" id="GO:0008333">
    <property type="term" value="P:endosome to lysosome transport"/>
    <property type="evidence" value="ECO:0007669"/>
    <property type="project" value="TreeGrafter"/>
</dbReference>
<evidence type="ECO:0000256" key="1">
    <source>
        <dbReference type="ARBA" id="ARBA00004177"/>
    </source>
</evidence>
<dbReference type="GO" id="GO:0015031">
    <property type="term" value="P:protein transport"/>
    <property type="evidence" value="ECO:0007669"/>
    <property type="project" value="UniProtKB-UniRule"/>
</dbReference>
<reference evidence="11 12" key="1">
    <citation type="submission" date="2014-11" db="EMBL/GenBank/DDBJ databases">
        <title>Genetic blueprint of the zoonotic pathogen Toxocara canis.</title>
        <authorList>
            <person name="Zhu X.-Q."/>
            <person name="Korhonen P.K."/>
            <person name="Cai H."/>
            <person name="Young N.D."/>
            <person name="Nejsum P."/>
            <person name="von Samson-Himmelstjerna G."/>
            <person name="Boag P.R."/>
            <person name="Tan P."/>
            <person name="Li Q."/>
            <person name="Min J."/>
            <person name="Yang Y."/>
            <person name="Wang X."/>
            <person name="Fang X."/>
            <person name="Hall R.S."/>
            <person name="Hofmann A."/>
            <person name="Sternberg P.W."/>
            <person name="Jex A.R."/>
            <person name="Gasser R.B."/>
        </authorList>
    </citation>
    <scope>NUCLEOTIDE SEQUENCE [LARGE SCALE GENOMIC DNA]</scope>
    <source>
        <strain evidence="11">PN_DK_2014</strain>
    </source>
</reference>
<dbReference type="OMA" id="YMNFPQP"/>
<dbReference type="SUPFAM" id="SSF54495">
    <property type="entry name" value="UBC-like"/>
    <property type="match status" value="1"/>
</dbReference>
<name>A0A0B2VZI4_TOXCA</name>
<dbReference type="AlphaFoldDB" id="A0A0B2VZI4"/>
<dbReference type="CDD" id="cd11685">
    <property type="entry name" value="UEV_TSG101-like"/>
    <property type="match status" value="1"/>
</dbReference>
<keyword evidence="5 7" id="KW-0653">Protein transport</keyword>
<dbReference type="Proteomes" id="UP000031036">
    <property type="component" value="Unassembled WGS sequence"/>
</dbReference>
<evidence type="ECO:0000259" key="10">
    <source>
        <dbReference type="PROSITE" id="PS51322"/>
    </source>
</evidence>
<dbReference type="Gene3D" id="6.10.140.820">
    <property type="match status" value="1"/>
</dbReference>
<dbReference type="PROSITE" id="PS51322">
    <property type="entry name" value="UEV"/>
    <property type="match status" value="1"/>
</dbReference>
<keyword evidence="4" id="KW-0967">Endosome</keyword>
<evidence type="ECO:0000256" key="4">
    <source>
        <dbReference type="ARBA" id="ARBA00022753"/>
    </source>
</evidence>
<feature type="domain" description="SB" evidence="9">
    <location>
        <begin position="326"/>
        <end position="392"/>
    </location>
</feature>
<evidence type="ECO:0000256" key="6">
    <source>
        <dbReference type="ARBA" id="ARBA00023054"/>
    </source>
</evidence>
<feature type="coiled-coil region" evidence="8">
    <location>
        <begin position="272"/>
        <end position="299"/>
    </location>
</feature>
<dbReference type="PANTHER" id="PTHR23306:SF3">
    <property type="entry name" value="TUMOR SUPPRESSOR PROTEIN 101"/>
    <property type="match status" value="1"/>
</dbReference>
<keyword evidence="12" id="KW-1185">Reference proteome</keyword>
<dbReference type="InterPro" id="IPR008883">
    <property type="entry name" value="UEV_N"/>
</dbReference>
<evidence type="ECO:0000313" key="11">
    <source>
        <dbReference type="EMBL" id="KHN86380.1"/>
    </source>
</evidence>
<dbReference type="Gene3D" id="3.10.110.10">
    <property type="entry name" value="Ubiquitin Conjugating Enzyme"/>
    <property type="match status" value="1"/>
</dbReference>
<keyword evidence="6 8" id="KW-0175">Coiled coil</keyword>
<gene>
    <name evidence="11" type="primary">Tsg101</name>
    <name evidence="11" type="ORF">Tcan_10621</name>
</gene>
<dbReference type="Pfam" id="PF05743">
    <property type="entry name" value="UEV"/>
    <property type="match status" value="1"/>
</dbReference>
<dbReference type="PANTHER" id="PTHR23306">
    <property type="entry name" value="TUMOR SUSCEPTIBILITY GENE 101 PROTEIN-RELATED"/>
    <property type="match status" value="1"/>
</dbReference>
<dbReference type="InterPro" id="IPR017916">
    <property type="entry name" value="SB_dom"/>
</dbReference>
<proteinExistence type="inferred from homology"/>
<comment type="similarity">
    <text evidence="2">Belongs to the ubiquitin-conjugating enzyme family. UEV subfamily.</text>
</comment>
<protein>
    <submittedName>
        <fullName evidence="11">Tumor susceptibility transcribed protein</fullName>
    </submittedName>
</protein>
<dbReference type="STRING" id="6265.A0A0B2VZI4"/>
<evidence type="ECO:0000256" key="7">
    <source>
        <dbReference type="PROSITE-ProRule" id="PRU00644"/>
    </source>
</evidence>
<keyword evidence="3 7" id="KW-0813">Transport</keyword>
<dbReference type="GO" id="GO:0000813">
    <property type="term" value="C:ESCRT I complex"/>
    <property type="evidence" value="ECO:0007669"/>
    <property type="project" value="TreeGrafter"/>
</dbReference>
<evidence type="ECO:0000256" key="2">
    <source>
        <dbReference type="ARBA" id="ARBA00009594"/>
    </source>
</evidence>
<dbReference type="PROSITE" id="PS51312">
    <property type="entry name" value="SB"/>
    <property type="match status" value="1"/>
</dbReference>
<dbReference type="InterPro" id="IPR052070">
    <property type="entry name" value="ESCRT-I_UEV_domain"/>
</dbReference>
<dbReference type="GO" id="GO:0043130">
    <property type="term" value="F:ubiquitin binding"/>
    <property type="evidence" value="ECO:0007669"/>
    <property type="project" value="TreeGrafter"/>
</dbReference>
<organism evidence="11 12">
    <name type="scientific">Toxocara canis</name>
    <name type="common">Canine roundworm</name>
    <dbReference type="NCBI Taxonomy" id="6265"/>
    <lineage>
        <taxon>Eukaryota</taxon>
        <taxon>Metazoa</taxon>
        <taxon>Ecdysozoa</taxon>
        <taxon>Nematoda</taxon>
        <taxon>Chromadorea</taxon>
        <taxon>Rhabditida</taxon>
        <taxon>Spirurina</taxon>
        <taxon>Ascaridomorpha</taxon>
        <taxon>Ascaridoidea</taxon>
        <taxon>Toxocaridae</taxon>
        <taxon>Toxocara</taxon>
    </lineage>
</organism>
<comment type="caution">
    <text evidence="11">The sequence shown here is derived from an EMBL/GenBank/DDBJ whole genome shotgun (WGS) entry which is preliminary data.</text>
</comment>
<evidence type="ECO:0000256" key="3">
    <source>
        <dbReference type="ARBA" id="ARBA00022448"/>
    </source>
</evidence>
<evidence type="ECO:0000259" key="9">
    <source>
        <dbReference type="PROSITE" id="PS51312"/>
    </source>
</evidence>
<dbReference type="SUPFAM" id="SSF140111">
    <property type="entry name" value="Endosomal sorting complex assembly domain"/>
    <property type="match status" value="1"/>
</dbReference>
<dbReference type="InterPro" id="IPR016135">
    <property type="entry name" value="UBQ-conjugating_enzyme/RWD"/>
</dbReference>
<dbReference type="Pfam" id="PF09454">
    <property type="entry name" value="Vps23_core"/>
    <property type="match status" value="1"/>
</dbReference>